<proteinExistence type="predicted"/>
<organism evidence="1 2">
    <name type="scientific">Candidatus Lokiarchaeum ossiferum</name>
    <dbReference type="NCBI Taxonomy" id="2951803"/>
    <lineage>
        <taxon>Archaea</taxon>
        <taxon>Promethearchaeati</taxon>
        <taxon>Promethearchaeota</taxon>
        <taxon>Promethearchaeia</taxon>
        <taxon>Promethearchaeales</taxon>
        <taxon>Promethearchaeaceae</taxon>
        <taxon>Candidatus Lokiarchaeum</taxon>
    </lineage>
</organism>
<evidence type="ECO:0000313" key="2">
    <source>
        <dbReference type="Proteomes" id="UP001208689"/>
    </source>
</evidence>
<protein>
    <submittedName>
        <fullName evidence="1">Uncharacterized protein</fullName>
    </submittedName>
</protein>
<sequence length="60" mass="6409">MQNSTQNENTTMSTNPDEIRIAVFPCDCGVNIAGVIDIAALAEYAKTLPNVVIADKNLSL</sequence>
<reference evidence="1" key="1">
    <citation type="submission" date="2022-09" db="EMBL/GenBank/DDBJ databases">
        <title>Actin cytoskeleton and complex cell architecture in an #Asgard archaeon.</title>
        <authorList>
            <person name="Ponce Toledo R.I."/>
            <person name="Schleper C."/>
            <person name="Rodrigues Oliveira T."/>
            <person name="Wollweber F."/>
            <person name="Xu J."/>
            <person name="Rittmann S."/>
            <person name="Klingl A."/>
            <person name="Pilhofer M."/>
        </authorList>
    </citation>
    <scope>NUCLEOTIDE SEQUENCE</scope>
    <source>
        <strain evidence="1">B-35</strain>
    </source>
</reference>
<keyword evidence="2" id="KW-1185">Reference proteome</keyword>
<gene>
    <name evidence="1" type="ORF">NEF87_004623</name>
</gene>
<dbReference type="EMBL" id="CP104013">
    <property type="protein sequence ID" value="UYP48338.1"/>
    <property type="molecule type" value="Genomic_DNA"/>
</dbReference>
<dbReference type="Proteomes" id="UP001208689">
    <property type="component" value="Chromosome"/>
</dbReference>
<accession>A0ABY6HXT8</accession>
<name>A0ABY6HXT8_9ARCH</name>
<evidence type="ECO:0000313" key="1">
    <source>
        <dbReference type="EMBL" id="UYP48338.1"/>
    </source>
</evidence>